<dbReference type="InParanoid" id="A0A0C3JVA7"/>
<evidence type="ECO:0000313" key="1">
    <source>
        <dbReference type="EMBL" id="KIO01357.1"/>
    </source>
</evidence>
<organism evidence="1 2">
    <name type="scientific">Pisolithus tinctorius Marx 270</name>
    <dbReference type="NCBI Taxonomy" id="870435"/>
    <lineage>
        <taxon>Eukaryota</taxon>
        <taxon>Fungi</taxon>
        <taxon>Dikarya</taxon>
        <taxon>Basidiomycota</taxon>
        <taxon>Agaricomycotina</taxon>
        <taxon>Agaricomycetes</taxon>
        <taxon>Agaricomycetidae</taxon>
        <taxon>Boletales</taxon>
        <taxon>Sclerodermatineae</taxon>
        <taxon>Pisolithaceae</taxon>
        <taxon>Pisolithus</taxon>
    </lineage>
</organism>
<dbReference type="AlphaFoldDB" id="A0A0C3JVA7"/>
<gene>
    <name evidence="1" type="ORF">M404DRAFT_1003060</name>
</gene>
<dbReference type="EMBL" id="KN831988">
    <property type="protein sequence ID" value="KIO01357.1"/>
    <property type="molecule type" value="Genomic_DNA"/>
</dbReference>
<evidence type="ECO:0000313" key="2">
    <source>
        <dbReference type="Proteomes" id="UP000054217"/>
    </source>
</evidence>
<dbReference type="Proteomes" id="UP000054217">
    <property type="component" value="Unassembled WGS sequence"/>
</dbReference>
<protein>
    <submittedName>
        <fullName evidence="1">Uncharacterized protein</fullName>
    </submittedName>
</protein>
<reference evidence="2" key="2">
    <citation type="submission" date="2015-01" db="EMBL/GenBank/DDBJ databases">
        <title>Evolutionary Origins and Diversification of the Mycorrhizal Mutualists.</title>
        <authorList>
            <consortium name="DOE Joint Genome Institute"/>
            <consortium name="Mycorrhizal Genomics Consortium"/>
            <person name="Kohler A."/>
            <person name="Kuo A."/>
            <person name="Nagy L.G."/>
            <person name="Floudas D."/>
            <person name="Copeland A."/>
            <person name="Barry K.W."/>
            <person name="Cichocki N."/>
            <person name="Veneault-Fourrey C."/>
            <person name="LaButti K."/>
            <person name="Lindquist E.A."/>
            <person name="Lipzen A."/>
            <person name="Lundell T."/>
            <person name="Morin E."/>
            <person name="Murat C."/>
            <person name="Riley R."/>
            <person name="Ohm R."/>
            <person name="Sun H."/>
            <person name="Tunlid A."/>
            <person name="Henrissat B."/>
            <person name="Grigoriev I.V."/>
            <person name="Hibbett D.S."/>
            <person name="Martin F."/>
        </authorList>
    </citation>
    <scope>NUCLEOTIDE SEQUENCE [LARGE SCALE GENOMIC DNA]</scope>
    <source>
        <strain evidence="2">Marx 270</strain>
    </source>
</reference>
<proteinExistence type="predicted"/>
<accession>A0A0C3JVA7</accession>
<sequence>MVSRFVFAPNWENGITPSLPRSLEGMRSLELLALTKQVILYRDKTHPAAIEQGKTGQRIHSRLEPLNWGSYTERSMVSGSIHIDETTGHS</sequence>
<keyword evidence="2" id="KW-1185">Reference proteome</keyword>
<dbReference type="HOGENOM" id="CLU_2441770_0_0_1"/>
<name>A0A0C3JVA7_PISTI</name>
<reference evidence="1 2" key="1">
    <citation type="submission" date="2014-04" db="EMBL/GenBank/DDBJ databases">
        <authorList>
            <consortium name="DOE Joint Genome Institute"/>
            <person name="Kuo A."/>
            <person name="Kohler A."/>
            <person name="Costa M.D."/>
            <person name="Nagy L.G."/>
            <person name="Floudas D."/>
            <person name="Copeland A."/>
            <person name="Barry K.W."/>
            <person name="Cichocki N."/>
            <person name="Veneault-Fourrey C."/>
            <person name="LaButti K."/>
            <person name="Lindquist E.A."/>
            <person name="Lipzen A."/>
            <person name="Lundell T."/>
            <person name="Morin E."/>
            <person name="Murat C."/>
            <person name="Sun H."/>
            <person name="Tunlid A."/>
            <person name="Henrissat B."/>
            <person name="Grigoriev I.V."/>
            <person name="Hibbett D.S."/>
            <person name="Martin F."/>
            <person name="Nordberg H.P."/>
            <person name="Cantor M.N."/>
            <person name="Hua S.X."/>
        </authorList>
    </citation>
    <scope>NUCLEOTIDE SEQUENCE [LARGE SCALE GENOMIC DNA]</scope>
    <source>
        <strain evidence="1 2">Marx 270</strain>
    </source>
</reference>